<proteinExistence type="predicted"/>
<evidence type="ECO:0008006" key="3">
    <source>
        <dbReference type="Google" id="ProtNLM"/>
    </source>
</evidence>
<keyword evidence="2" id="KW-1185">Reference proteome</keyword>
<accession>A0ABY2IYK6</accession>
<protein>
    <recommendedName>
        <fullName evidence="3">WXG100 family type VII secretion target</fullName>
    </recommendedName>
</protein>
<name>A0ABY2IYK6_9MICO</name>
<organism evidence="1 2">
    <name type="scientific">Cryobacterium sinapicolor</name>
    <dbReference type="NCBI Taxonomy" id="1259236"/>
    <lineage>
        <taxon>Bacteria</taxon>
        <taxon>Bacillati</taxon>
        <taxon>Actinomycetota</taxon>
        <taxon>Actinomycetes</taxon>
        <taxon>Micrococcales</taxon>
        <taxon>Microbacteriaceae</taxon>
        <taxon>Cryobacterium</taxon>
    </lineage>
</organism>
<dbReference type="Proteomes" id="UP000297853">
    <property type="component" value="Unassembled WGS sequence"/>
</dbReference>
<sequence>MDTVPGSAVADQMEALQGMLPTSANKMVDPLSAEWGQALVGVSAACSTAGFDLSVDAWTGG</sequence>
<dbReference type="EMBL" id="SOGQ01000064">
    <property type="protein sequence ID" value="TFC96476.1"/>
    <property type="molecule type" value="Genomic_DNA"/>
</dbReference>
<comment type="caution">
    <text evidence="1">The sequence shown here is derived from an EMBL/GenBank/DDBJ whole genome shotgun (WGS) entry which is preliminary data.</text>
</comment>
<evidence type="ECO:0000313" key="2">
    <source>
        <dbReference type="Proteomes" id="UP000297853"/>
    </source>
</evidence>
<reference evidence="1 2" key="1">
    <citation type="submission" date="2019-03" db="EMBL/GenBank/DDBJ databases">
        <title>Genomics of glacier-inhabiting Cryobacterium strains.</title>
        <authorList>
            <person name="Liu Q."/>
            <person name="Xin Y.-H."/>
        </authorList>
    </citation>
    <scope>NUCLEOTIDE SEQUENCE [LARGE SCALE GENOMIC DNA]</scope>
    <source>
        <strain evidence="1 2">TMT1-23-1</strain>
    </source>
</reference>
<evidence type="ECO:0000313" key="1">
    <source>
        <dbReference type="EMBL" id="TFC96476.1"/>
    </source>
</evidence>
<dbReference type="RefSeq" id="WP_134431758.1">
    <property type="nucleotide sequence ID" value="NZ_SOGQ01000064.1"/>
</dbReference>
<gene>
    <name evidence="1" type="ORF">E3T28_12545</name>
</gene>